<dbReference type="InterPro" id="IPR012291">
    <property type="entry name" value="CBM2_carb-bd_dom_sf"/>
</dbReference>
<feature type="compositionally biased region" description="Low complexity" evidence="5">
    <location>
        <begin position="29"/>
        <end position="39"/>
    </location>
</feature>
<dbReference type="PROSITE" id="PS51173">
    <property type="entry name" value="CBM2"/>
    <property type="match status" value="1"/>
</dbReference>
<protein>
    <submittedName>
        <fullName evidence="10">Fibronectin type III domain protein</fullName>
    </submittedName>
    <submittedName>
        <fullName evidence="9">Putative glucanase</fullName>
    </submittedName>
</protein>
<keyword evidence="3" id="KW-0326">Glycosidase</keyword>
<feature type="region of interest" description="Disordered" evidence="5">
    <location>
        <begin position="29"/>
        <end position="52"/>
    </location>
</feature>
<dbReference type="Pfam" id="PF00553">
    <property type="entry name" value="CBM_2"/>
    <property type="match status" value="1"/>
</dbReference>
<dbReference type="Gene3D" id="2.60.40.290">
    <property type="match status" value="1"/>
</dbReference>
<dbReference type="RefSeq" id="WP_122978313.1">
    <property type="nucleotide sequence ID" value="NZ_BOMX01000148.1"/>
</dbReference>
<keyword evidence="4" id="KW-0624">Polysaccharide degradation</keyword>
<name>Q70B13_ACTTI</name>
<feature type="signal peptide" evidence="6">
    <location>
        <begin position="1"/>
        <end position="31"/>
    </location>
</feature>
<dbReference type="CDD" id="cd00063">
    <property type="entry name" value="FN3"/>
    <property type="match status" value="2"/>
</dbReference>
<reference evidence="9" key="1">
    <citation type="journal article" date="2004" name="Microbiology">
        <title>Organization of the teicoplanin gene cluster in Actinoplanes teichomyceticus.</title>
        <authorList>
            <person name="Sosio M."/>
            <person name="Kloosterman H."/>
            <person name="Bianchi A."/>
            <person name="de Vreugd P."/>
            <person name="Dijkhuizen L."/>
            <person name="Donadio S."/>
        </authorList>
    </citation>
    <scope>NUCLEOTIDE SEQUENCE</scope>
    <source>
        <strain evidence="9">ATCC31131</strain>
    </source>
</reference>
<dbReference type="SMART" id="SM00060">
    <property type="entry name" value="FN3"/>
    <property type="match status" value="2"/>
</dbReference>
<evidence type="ECO:0000256" key="3">
    <source>
        <dbReference type="ARBA" id="ARBA00023295"/>
    </source>
</evidence>
<evidence type="ECO:0000259" key="7">
    <source>
        <dbReference type="PROSITE" id="PS50853"/>
    </source>
</evidence>
<dbReference type="GO" id="GO:0030247">
    <property type="term" value="F:polysaccharide binding"/>
    <property type="evidence" value="ECO:0007669"/>
    <property type="project" value="UniProtKB-UniRule"/>
</dbReference>
<evidence type="ECO:0000313" key="10">
    <source>
        <dbReference type="EMBL" id="TWG11285.1"/>
    </source>
</evidence>
<feature type="domain" description="CBM2" evidence="8">
    <location>
        <begin position="248"/>
        <end position="358"/>
    </location>
</feature>
<dbReference type="AlphaFoldDB" id="Q70B13"/>
<dbReference type="PROSITE" id="PS50853">
    <property type="entry name" value="FN3"/>
    <property type="match status" value="2"/>
</dbReference>
<dbReference type="InterPro" id="IPR001919">
    <property type="entry name" value="CBD2"/>
</dbReference>
<reference evidence="10 11" key="2">
    <citation type="submission" date="2019-06" db="EMBL/GenBank/DDBJ databases">
        <title>Sequencing the genomes of 1000 actinobacteria strains.</title>
        <authorList>
            <person name="Klenk H.-P."/>
        </authorList>
    </citation>
    <scope>NUCLEOTIDE SEQUENCE [LARGE SCALE GENOMIC DNA]</scope>
    <source>
        <strain evidence="10 11">DSM 43866</strain>
    </source>
</reference>
<keyword evidence="3" id="KW-0378">Hydrolase</keyword>
<dbReference type="Proteomes" id="UP000320239">
    <property type="component" value="Unassembled WGS sequence"/>
</dbReference>
<evidence type="ECO:0000313" key="9">
    <source>
        <dbReference type="EMBL" id="CAE53336.1"/>
    </source>
</evidence>
<keyword evidence="2" id="KW-0119">Carbohydrate metabolism</keyword>
<keyword evidence="6" id="KW-0732">Signal</keyword>
<evidence type="ECO:0000313" key="11">
    <source>
        <dbReference type="Proteomes" id="UP000320239"/>
    </source>
</evidence>
<evidence type="ECO:0000256" key="1">
    <source>
        <dbReference type="ARBA" id="ARBA00022737"/>
    </source>
</evidence>
<dbReference type="SUPFAM" id="SSF49384">
    <property type="entry name" value="Carbohydrate-binding domain"/>
    <property type="match status" value="1"/>
</dbReference>
<evidence type="ECO:0000259" key="8">
    <source>
        <dbReference type="PROSITE" id="PS51173"/>
    </source>
</evidence>
<dbReference type="OrthoDB" id="2662392at2"/>
<dbReference type="InterPro" id="IPR013783">
    <property type="entry name" value="Ig-like_fold"/>
</dbReference>
<organism evidence="9">
    <name type="scientific">Actinoplanes teichomyceticus</name>
    <dbReference type="NCBI Taxonomy" id="1867"/>
    <lineage>
        <taxon>Bacteria</taxon>
        <taxon>Bacillati</taxon>
        <taxon>Actinomycetota</taxon>
        <taxon>Actinomycetes</taxon>
        <taxon>Micromonosporales</taxon>
        <taxon>Micromonosporaceae</taxon>
        <taxon>Actinoplanes</taxon>
    </lineage>
</organism>
<sequence>MPHRPRRIVTALVLTAALAVAGAVTGPVAHAGDRPATSTPTPPNPSPFPPTAPAGLTAAAVHATSVTLTWTASRPGCCVVDHYEVQYRLAFNDVVALVDAGNVTSTTITGLAPARQYSFQVTAVDGVNHRSAPSTVVTVVTPVSDTAPDTSPPSAPTGLAATEVTASRAVLTWAPSTDDVGVTGYDVYRFDGWYTSTLLTTTTATTYAVPTGGGRNVYYVRARDAAGNVSIASDTVSTVITTPSPSTPPPPEPVCRVGYRATSTWAGGFVAEVTVTNIGTEPIDGWTLTFAYGGDQRVSASWNGDVTQSGADVTVTGAAWNRRLGAGASATVGVLGSWRTSDAPPAAYTLNGRSCVTA</sequence>
<feature type="domain" description="Fibronectin type-III" evidence="7">
    <location>
        <begin position="152"/>
        <end position="245"/>
    </location>
</feature>
<dbReference type="EMBL" id="VIWY01000006">
    <property type="protein sequence ID" value="TWG11285.1"/>
    <property type="molecule type" value="Genomic_DNA"/>
</dbReference>
<dbReference type="InterPro" id="IPR008965">
    <property type="entry name" value="CBM2/CBM3_carb-bd_dom_sf"/>
</dbReference>
<proteinExistence type="predicted"/>
<dbReference type="InterPro" id="IPR036116">
    <property type="entry name" value="FN3_sf"/>
</dbReference>
<evidence type="ECO:0000256" key="5">
    <source>
        <dbReference type="SAM" id="MobiDB-lite"/>
    </source>
</evidence>
<dbReference type="InterPro" id="IPR050991">
    <property type="entry name" value="ECM_Regulatory_Proteins"/>
</dbReference>
<evidence type="ECO:0000256" key="2">
    <source>
        <dbReference type="ARBA" id="ARBA00023277"/>
    </source>
</evidence>
<dbReference type="GO" id="GO:0004553">
    <property type="term" value="F:hydrolase activity, hydrolyzing O-glycosyl compounds"/>
    <property type="evidence" value="ECO:0007669"/>
    <property type="project" value="InterPro"/>
</dbReference>
<feature type="chain" id="PRO_5036441108" evidence="6">
    <location>
        <begin position="32"/>
        <end position="358"/>
    </location>
</feature>
<dbReference type="PANTHER" id="PTHR46708:SF2">
    <property type="entry name" value="FIBRONECTIN TYPE-III DOMAIN-CONTAINING PROTEIN"/>
    <property type="match status" value="1"/>
</dbReference>
<feature type="compositionally biased region" description="Pro residues" evidence="5">
    <location>
        <begin position="40"/>
        <end position="52"/>
    </location>
</feature>
<evidence type="ECO:0000256" key="6">
    <source>
        <dbReference type="SAM" id="SignalP"/>
    </source>
</evidence>
<feature type="domain" description="Fibronectin type-III" evidence="7">
    <location>
        <begin position="52"/>
        <end position="144"/>
    </location>
</feature>
<gene>
    <name evidence="9" type="primary">tei4</name>
    <name evidence="10" type="ORF">FHX34_10615</name>
</gene>
<dbReference type="GO" id="GO:0000272">
    <property type="term" value="P:polysaccharide catabolic process"/>
    <property type="evidence" value="ECO:0007669"/>
    <property type="project" value="UniProtKB-KW"/>
</dbReference>
<dbReference type="PANTHER" id="PTHR46708">
    <property type="entry name" value="TENASCIN"/>
    <property type="match status" value="1"/>
</dbReference>
<dbReference type="InterPro" id="IPR003961">
    <property type="entry name" value="FN3_dom"/>
</dbReference>
<accession>Q70B13</accession>
<evidence type="ECO:0000256" key="4">
    <source>
        <dbReference type="ARBA" id="ARBA00023326"/>
    </source>
</evidence>
<dbReference type="Gene3D" id="2.60.40.10">
    <property type="entry name" value="Immunoglobulins"/>
    <property type="match status" value="2"/>
</dbReference>
<dbReference type="Pfam" id="PF00041">
    <property type="entry name" value="fn3"/>
    <property type="match status" value="1"/>
</dbReference>
<dbReference type="EMBL" id="AJ605139">
    <property type="protein sequence ID" value="CAE53336.1"/>
    <property type="molecule type" value="Genomic_DNA"/>
</dbReference>
<dbReference type="SUPFAM" id="SSF49265">
    <property type="entry name" value="Fibronectin type III"/>
    <property type="match status" value="2"/>
</dbReference>
<keyword evidence="1" id="KW-0677">Repeat</keyword>
<dbReference type="SMART" id="SM00637">
    <property type="entry name" value="CBD_II"/>
    <property type="match status" value="1"/>
</dbReference>
<dbReference type="CAZy" id="CBM2">
    <property type="family name" value="Carbohydrate-Binding Module Family 2"/>
</dbReference>
<keyword evidence="11" id="KW-1185">Reference proteome</keyword>